<organism evidence="1">
    <name type="scientific">uncultured Caudovirales phage</name>
    <dbReference type="NCBI Taxonomy" id="2100421"/>
    <lineage>
        <taxon>Viruses</taxon>
        <taxon>Duplodnaviria</taxon>
        <taxon>Heunggongvirae</taxon>
        <taxon>Uroviricota</taxon>
        <taxon>Caudoviricetes</taxon>
        <taxon>Peduoviridae</taxon>
        <taxon>Maltschvirus</taxon>
        <taxon>Maltschvirus maltsch</taxon>
    </lineage>
</organism>
<protein>
    <submittedName>
        <fullName evidence="1">Uncharacterized protein</fullName>
    </submittedName>
</protein>
<proteinExistence type="predicted"/>
<name>A0A6J5MNH8_9CAUD</name>
<accession>A0A6J5MNH8</accession>
<gene>
    <name evidence="1" type="ORF">UFOVP531_19</name>
</gene>
<dbReference type="EMBL" id="LR796512">
    <property type="protein sequence ID" value="CAB4148705.1"/>
    <property type="molecule type" value="Genomic_DNA"/>
</dbReference>
<evidence type="ECO:0000313" key="1">
    <source>
        <dbReference type="EMBL" id="CAB4148705.1"/>
    </source>
</evidence>
<reference evidence="1" key="1">
    <citation type="submission" date="2020-04" db="EMBL/GenBank/DDBJ databases">
        <authorList>
            <person name="Chiriac C."/>
            <person name="Salcher M."/>
            <person name="Ghai R."/>
            <person name="Kavagutti S V."/>
        </authorList>
    </citation>
    <scope>NUCLEOTIDE SEQUENCE</scope>
</reference>
<sequence>MKKVKVTVNYCDIEFEVKGFYIKGSDEDYTGSCIEDDEILIQGVDVWEILSQKQINDILDLAIQEIES</sequence>